<evidence type="ECO:0000256" key="3">
    <source>
        <dbReference type="ARBA" id="ARBA00022448"/>
    </source>
</evidence>
<keyword evidence="10" id="KW-0325">Glycoprotein</keyword>
<feature type="binding site" evidence="13">
    <location>
        <position position="774"/>
    </location>
    <ligand>
        <name>L-glutamate</name>
        <dbReference type="ChEBI" id="CHEBI:29985"/>
    </ligand>
</feature>
<keyword evidence="5 16" id="KW-0812">Transmembrane</keyword>
<feature type="transmembrane region" description="Helical" evidence="16">
    <location>
        <begin position="639"/>
        <end position="662"/>
    </location>
</feature>
<keyword evidence="11" id="KW-1071">Ligand-gated ion channel</keyword>
<feature type="binding site" evidence="13">
    <location>
        <position position="525"/>
    </location>
    <ligand>
        <name>L-glutamate</name>
        <dbReference type="ChEBI" id="CHEBI:29985"/>
    </ligand>
</feature>
<dbReference type="PANTHER" id="PTHR18966">
    <property type="entry name" value="IONOTROPIC GLUTAMATE RECEPTOR"/>
    <property type="match status" value="1"/>
</dbReference>
<dbReference type="GO" id="GO:0015276">
    <property type="term" value="F:ligand-gated monoatomic ion channel activity"/>
    <property type="evidence" value="ECO:0007669"/>
    <property type="project" value="InterPro"/>
</dbReference>
<evidence type="ECO:0000256" key="7">
    <source>
        <dbReference type="ARBA" id="ARBA00023065"/>
    </source>
</evidence>
<dbReference type="GO" id="GO:0003723">
    <property type="term" value="F:RNA binding"/>
    <property type="evidence" value="ECO:0007669"/>
    <property type="project" value="InterPro"/>
</dbReference>
<protein>
    <submittedName>
        <fullName evidence="20">Uncharacterized protein</fullName>
    </submittedName>
</protein>
<dbReference type="SMART" id="SM00079">
    <property type="entry name" value="PBPe"/>
    <property type="match status" value="1"/>
</dbReference>
<keyword evidence="21" id="KW-1185">Reference proteome</keyword>
<comment type="similarity">
    <text evidence="2">Belongs to the glutamate-gated ion channel (TC 1.A.10.1) family.</text>
</comment>
<feature type="site" description="Crucial to convey clamshell closure to channel opening" evidence="14">
    <location>
        <position position="669"/>
    </location>
</feature>
<keyword evidence="12" id="KW-0407">Ion channel</keyword>
<keyword evidence="9" id="KW-0675">Receptor</keyword>
<evidence type="ECO:0000313" key="20">
    <source>
        <dbReference type="EMBL" id="KAF7401850.1"/>
    </source>
</evidence>
<keyword evidence="3" id="KW-0813">Transport</keyword>
<dbReference type="Pfam" id="PF10613">
    <property type="entry name" value="Lig_chan-Glu_bd"/>
    <property type="match status" value="1"/>
</dbReference>
<feature type="transmembrane region" description="Helical" evidence="16">
    <location>
        <begin position="859"/>
        <end position="884"/>
    </location>
</feature>
<comment type="caution">
    <text evidence="20">The sequence shown here is derived from an EMBL/GenBank/DDBJ whole genome shotgun (WGS) entry which is preliminary data.</text>
</comment>
<evidence type="ECO:0000256" key="4">
    <source>
        <dbReference type="ARBA" id="ARBA00022475"/>
    </source>
</evidence>
<dbReference type="InterPro" id="IPR019594">
    <property type="entry name" value="Glu/Gly-bd"/>
</dbReference>
<dbReference type="GO" id="GO:0009982">
    <property type="term" value="F:pseudouridine synthase activity"/>
    <property type="evidence" value="ECO:0007669"/>
    <property type="project" value="InterPro"/>
</dbReference>
<dbReference type="InterPro" id="IPR020103">
    <property type="entry name" value="PsdUridine_synth_cat_dom_sf"/>
</dbReference>
<gene>
    <name evidence="20" type="ORF">H0235_015186</name>
</gene>
<dbReference type="SMART" id="SM00918">
    <property type="entry name" value="Lig_chan-Glu_bd"/>
    <property type="match status" value="1"/>
</dbReference>
<evidence type="ECO:0000256" key="12">
    <source>
        <dbReference type="ARBA" id="ARBA00023303"/>
    </source>
</evidence>
<dbReference type="PRINTS" id="PR00177">
    <property type="entry name" value="NMDARECEPTOR"/>
</dbReference>
<keyword evidence="6 16" id="KW-1133">Transmembrane helix</keyword>
<dbReference type="EMBL" id="JACSDY010000017">
    <property type="protein sequence ID" value="KAF7401850.1"/>
    <property type="molecule type" value="Genomic_DNA"/>
</dbReference>
<evidence type="ECO:0000256" key="15">
    <source>
        <dbReference type="PIRSR" id="PIRSR601508-3"/>
    </source>
</evidence>
<evidence type="ECO:0000256" key="5">
    <source>
        <dbReference type="ARBA" id="ARBA00022692"/>
    </source>
</evidence>
<evidence type="ECO:0000256" key="1">
    <source>
        <dbReference type="ARBA" id="ARBA00004651"/>
    </source>
</evidence>
<evidence type="ECO:0000256" key="13">
    <source>
        <dbReference type="PIRSR" id="PIRSR601508-1"/>
    </source>
</evidence>
<dbReference type="SUPFAM" id="SSF53850">
    <property type="entry name" value="Periplasmic binding protein-like II"/>
    <property type="match status" value="1"/>
</dbReference>
<keyword evidence="7" id="KW-0406">Ion transport</keyword>
<organism evidence="20 21">
    <name type="scientific">Vespula pensylvanica</name>
    <name type="common">Western yellow jacket</name>
    <name type="synonym">Wasp</name>
    <dbReference type="NCBI Taxonomy" id="30213"/>
    <lineage>
        <taxon>Eukaryota</taxon>
        <taxon>Metazoa</taxon>
        <taxon>Ecdysozoa</taxon>
        <taxon>Arthropoda</taxon>
        <taxon>Hexapoda</taxon>
        <taxon>Insecta</taxon>
        <taxon>Pterygota</taxon>
        <taxon>Neoptera</taxon>
        <taxon>Endopterygota</taxon>
        <taxon>Hymenoptera</taxon>
        <taxon>Apocrita</taxon>
        <taxon>Aculeata</taxon>
        <taxon>Vespoidea</taxon>
        <taxon>Vespidae</taxon>
        <taxon>Vespinae</taxon>
        <taxon>Vespula</taxon>
    </lineage>
</organism>
<keyword evidence="15" id="KW-1015">Disulfide bond</keyword>
<dbReference type="GO" id="GO:0038023">
    <property type="term" value="F:signaling receptor activity"/>
    <property type="evidence" value="ECO:0007669"/>
    <property type="project" value="InterPro"/>
</dbReference>
<dbReference type="Gene3D" id="3.40.190.10">
    <property type="entry name" value="Periplasmic binding protein-like II"/>
    <property type="match status" value="2"/>
</dbReference>
<name>A0A834N9L7_VESPE</name>
<dbReference type="GO" id="GO:0001522">
    <property type="term" value="P:pseudouridine synthesis"/>
    <property type="evidence" value="ECO:0007669"/>
    <property type="project" value="InterPro"/>
</dbReference>
<evidence type="ECO:0000256" key="2">
    <source>
        <dbReference type="ARBA" id="ARBA00008685"/>
    </source>
</evidence>
<evidence type="ECO:0000256" key="16">
    <source>
        <dbReference type="SAM" id="Phobius"/>
    </source>
</evidence>
<keyword evidence="17" id="KW-0732">Signal</keyword>
<feature type="domain" description="Ionotropic glutamate receptor C-terminal" evidence="18">
    <location>
        <begin position="443"/>
        <end position="837"/>
    </location>
</feature>
<dbReference type="GO" id="GO:0005886">
    <property type="term" value="C:plasma membrane"/>
    <property type="evidence" value="ECO:0007669"/>
    <property type="project" value="UniProtKB-SubCell"/>
</dbReference>
<dbReference type="Gene3D" id="3.30.2350.10">
    <property type="entry name" value="Pseudouridine synthase"/>
    <property type="match status" value="1"/>
</dbReference>
<dbReference type="Pfam" id="PF00060">
    <property type="entry name" value="Lig_chan"/>
    <property type="match status" value="1"/>
</dbReference>
<evidence type="ECO:0000256" key="6">
    <source>
        <dbReference type="ARBA" id="ARBA00022989"/>
    </source>
</evidence>
<keyword evidence="4" id="KW-1003">Cell membrane</keyword>
<dbReference type="Proteomes" id="UP000600918">
    <property type="component" value="Unassembled WGS sequence"/>
</dbReference>
<evidence type="ECO:0000256" key="10">
    <source>
        <dbReference type="ARBA" id="ARBA00023180"/>
    </source>
</evidence>
<dbReference type="SUPFAM" id="SSF55120">
    <property type="entry name" value="Pseudouridine synthase"/>
    <property type="match status" value="1"/>
</dbReference>
<accession>A0A834N9L7</accession>
<evidence type="ECO:0000313" key="21">
    <source>
        <dbReference type="Proteomes" id="UP000600918"/>
    </source>
</evidence>
<evidence type="ECO:0000259" key="19">
    <source>
        <dbReference type="SMART" id="SM00918"/>
    </source>
</evidence>
<feature type="chain" id="PRO_5032941505" evidence="17">
    <location>
        <begin position="22"/>
        <end position="1331"/>
    </location>
</feature>
<keyword evidence="8 16" id="KW-0472">Membrane</keyword>
<evidence type="ECO:0000256" key="14">
    <source>
        <dbReference type="PIRSR" id="PIRSR601508-2"/>
    </source>
</evidence>
<reference evidence="20" key="1">
    <citation type="journal article" date="2020" name="G3 (Bethesda)">
        <title>High-Quality Assemblies for Three Invasive Social Wasps from the &lt;i&gt;Vespula&lt;/i&gt; Genus.</title>
        <authorList>
            <person name="Harrop T.W.R."/>
            <person name="Guhlin J."/>
            <person name="McLaughlin G.M."/>
            <person name="Permina E."/>
            <person name="Stockwell P."/>
            <person name="Gilligan J."/>
            <person name="Le Lec M.F."/>
            <person name="Gruber M.A.M."/>
            <person name="Quinn O."/>
            <person name="Lovegrove M."/>
            <person name="Duncan E.J."/>
            <person name="Remnant E.J."/>
            <person name="Van Eeckhoven J."/>
            <person name="Graham B."/>
            <person name="Knapp R.A."/>
            <person name="Langford K.W."/>
            <person name="Kronenberg Z."/>
            <person name="Press M.O."/>
            <person name="Eacker S.M."/>
            <person name="Wilson-Rankin E.E."/>
            <person name="Purcell J."/>
            <person name="Lester P.J."/>
            <person name="Dearden P.K."/>
        </authorList>
    </citation>
    <scope>NUCLEOTIDE SEQUENCE</scope>
    <source>
        <strain evidence="20">Volc-1</strain>
    </source>
</reference>
<evidence type="ECO:0000256" key="8">
    <source>
        <dbReference type="ARBA" id="ARBA00023136"/>
    </source>
</evidence>
<sequence>MNFAFPTLIASIIYVLSPKSAQTPVDGQTIENKPTRKGTVINPRPVNIFVINDEANGIANASIEAALKTLRDKYQGHLGQVYSVQANGSDPQDSLHRICDAWEKAIGRGTDTAPDFVLSTAIAGWSVEASNSFSSALGLPTLSAQFGQEEDLRYWSNLDYEKRSYLVQVMPPADLVPGIIRKLAIYLKITNAAILFDRNFDMSYKYDSLLLNVPTRHVINIIAQTVDDMKEQLSRMRDLDVVNYFILGEGKTIDMVLKTAEALNFTGHKYGWFALTMEKDIWPNCNCKNISLLFIKPELRDTEDTTSADDSLEAVLPSPFLSSAFYYDLTLLGVESMKSAIEREEWPLLPSHIGCDDYNGNNTPSRNFDFFEKLRATSKNMTPTYAAFKWGKKNGEHGADFRMSINLVYIEKEILTSAENIGSWSAGVDSPLEASSQITAVTSYRVVTVIHPPFVMYKEETGEWYGFCIDLLNEIRQTVEFEYDIRAIDNYGEMSENGSWNGMIKELMEKRADIALGTLWVMAEREKVVDFTVPYYDLVGLTIMMLKPKTQTSLFKFLTVLENEVWFCILAAYFFTSFLMWVFDRWSPYSYQNNREKYKDDEEKREFNLKECLWFCMTSLTPQGGGEAPKNLSGRLVAATWWLFGFIIIASYTANLAAFLTVSRLDTPIESLDDLSKQYKIQYAPVKNSAAYIYFERMAHIEARFYEIWKDMSLNDSLSEVERAKLAVWEYPVSDKYTKMFQAMKEANFPANVEEAIRRVLRLDSNNEFAYIEDASTIKYLAMTNCDVMQVGEEFSRKPYAIAVQQGSPLKEQFNNAILILLNKRKLEKLKDKWWKRNPERKDCGKEDEQSDGISIHNIGGVFVVIFVGIAFACLTLAFEYWWYRYRPKIVKASRQIASTPNGKAGKAVRPIRFNLQPAPTHGFQAARFKSRLEVIEYEKRKEKKHLSLIKVDVATILLGFYSDSIIDIVGTANINMPSVILKSRFVRPLYTCMVGKQCQKFLNRYLTDDVKHTLRKEKIIHPYSKLHPWKSRESFSQYLLNNVIYNEDGLVAINKPYGISARKLLIANKTCSNTYSTVPNGVDYTLDDSLQFLAKKLGYAKLIIVKTPEKFMSGVTLLAANEKLQDAIRTSYQRAIGMQLLNKTYWIVTLRVPNQIKGRERLCMSKELNRSETKSTITIGEKWSRNAEKRREIKVLNIEFEIISNSTNNLSSFIEIKSSTTKWHALRLFASTRLYTPILGDNLYGSRIQNITGRWVLSFPEANNDAPQMNSELLKILHLTKAKQELIPCHVHARSVILPKFKGTYLRLEAPLTSPFDWTCKQLKFKNIPL</sequence>
<dbReference type="SUPFAM" id="SSF81324">
    <property type="entry name" value="Voltage-gated potassium channels"/>
    <property type="match status" value="1"/>
</dbReference>
<dbReference type="Gene3D" id="1.10.287.70">
    <property type="match status" value="1"/>
</dbReference>
<dbReference type="CDD" id="cd13717">
    <property type="entry name" value="PBP2_iGluR_putative"/>
    <property type="match status" value="1"/>
</dbReference>
<proteinExistence type="inferred from homology"/>
<dbReference type="FunFam" id="3.40.190.10:FF:000024">
    <property type="entry name" value="Glutamate receptor, ionotropic, delta 1"/>
    <property type="match status" value="1"/>
</dbReference>
<evidence type="ECO:0000256" key="17">
    <source>
        <dbReference type="SAM" id="SignalP"/>
    </source>
</evidence>
<evidence type="ECO:0000256" key="9">
    <source>
        <dbReference type="ARBA" id="ARBA00023170"/>
    </source>
</evidence>
<dbReference type="FunFam" id="1.10.287.70:FF:000080">
    <property type="entry name" value="Glutamate receptor ionotropic, kainate"/>
    <property type="match status" value="1"/>
</dbReference>
<evidence type="ECO:0000259" key="18">
    <source>
        <dbReference type="SMART" id="SM00079"/>
    </source>
</evidence>
<evidence type="ECO:0000256" key="11">
    <source>
        <dbReference type="ARBA" id="ARBA00023286"/>
    </source>
</evidence>
<feature type="domain" description="Ionotropic glutamate receptor L-glutamate and glycine-binding" evidence="19">
    <location>
        <begin position="453"/>
        <end position="509"/>
    </location>
</feature>
<feature type="disulfide bond" evidence="15">
    <location>
        <begin position="786"/>
        <end position="844"/>
    </location>
</feature>
<dbReference type="InterPro" id="IPR001320">
    <property type="entry name" value="Iontro_rcpt_C"/>
</dbReference>
<comment type="subcellular location">
    <subcellularLocation>
        <location evidence="1">Cell membrane</location>
        <topology evidence="1">Multi-pass membrane protein</topology>
    </subcellularLocation>
</comment>
<dbReference type="InterPro" id="IPR001508">
    <property type="entry name" value="Iono_Glu_rcpt_met"/>
</dbReference>
<feature type="signal peptide" evidence="17">
    <location>
        <begin position="1"/>
        <end position="21"/>
    </location>
</feature>
<dbReference type="InterPro" id="IPR015683">
    <property type="entry name" value="Ionotropic_Glu_rcpt"/>
</dbReference>